<evidence type="ECO:0000259" key="1">
    <source>
        <dbReference type="Pfam" id="PF00534"/>
    </source>
</evidence>
<gene>
    <name evidence="3" type="primary">cotSA</name>
    <name evidence="3" type="ORF">ERS852394_00533</name>
</gene>
<proteinExistence type="predicted"/>
<dbReference type="Proteomes" id="UP000095409">
    <property type="component" value="Unassembled WGS sequence"/>
</dbReference>
<dbReference type="SUPFAM" id="SSF53756">
    <property type="entry name" value="UDP-Glycosyltransferase/glycogen phosphorylase"/>
    <property type="match status" value="1"/>
</dbReference>
<dbReference type="AlphaFoldDB" id="A0A173Y621"/>
<name>A0A173Y621_9FIRM</name>
<dbReference type="EC" id="2.4.-.-" evidence="3"/>
<dbReference type="EMBL" id="CYZD01000002">
    <property type="protein sequence ID" value="CUN59354.1"/>
    <property type="molecule type" value="Genomic_DNA"/>
</dbReference>
<protein>
    <submittedName>
        <fullName evidence="3">Spore coat protein SA</fullName>
        <ecNumber evidence="3">2.4.-.-</ecNumber>
    </submittedName>
</protein>
<evidence type="ECO:0000313" key="3">
    <source>
        <dbReference type="EMBL" id="CUN59354.1"/>
    </source>
</evidence>
<feature type="domain" description="Glycosyltransferase subfamily 4-like N-terminal" evidence="2">
    <location>
        <begin position="23"/>
        <end position="162"/>
    </location>
</feature>
<evidence type="ECO:0000313" key="4">
    <source>
        <dbReference type="Proteomes" id="UP000095409"/>
    </source>
</evidence>
<keyword evidence="3" id="KW-0167">Capsid protein</keyword>
<keyword evidence="3" id="KW-0808">Transferase</keyword>
<keyword evidence="3" id="KW-0328">Glycosyltransferase</keyword>
<keyword evidence="3" id="KW-0946">Virion</keyword>
<reference evidence="3 4" key="1">
    <citation type="submission" date="2015-09" db="EMBL/GenBank/DDBJ databases">
        <authorList>
            <consortium name="Pathogen Informatics"/>
        </authorList>
    </citation>
    <scope>NUCLEOTIDE SEQUENCE [LARGE SCALE GENOMIC DNA]</scope>
    <source>
        <strain evidence="3 4">2789STDY5608837</strain>
    </source>
</reference>
<sequence>MLKVLHLLSSDRFSGAENVVCQIITAFDGDSEVEHLYVSPEGPIRETLKEKNIRYVPVKYLNGIDLKRIVRIEQPDIIHAHDMLASLFATFCVRNIPIVSHIHNNNFGFKGVGPFVTSLAYCIAARRAKHIFWVSEAAYNGFRYKKICSSKSSVLYNVINIEELNNSIKIDPEKYQYDLIFLGRLTYAKNPQRVLEVTKILKNQKDDIKVAMVGAGELENELKNFVKDNQLEKNVDFWGFRKNPYKILKNSQVMIMTSRWEGLGMCALEAMALGVPVVSTPTGGLCEIIEEGKNGFLRKSNKELADKIIDILNNPSLKEQMSTYASENSIKMNSREKYKNKILDVYKKVSGK</sequence>
<dbReference type="GO" id="GO:0016757">
    <property type="term" value="F:glycosyltransferase activity"/>
    <property type="evidence" value="ECO:0007669"/>
    <property type="project" value="UniProtKB-KW"/>
</dbReference>
<evidence type="ECO:0000259" key="2">
    <source>
        <dbReference type="Pfam" id="PF13439"/>
    </source>
</evidence>
<accession>A0A173Y621</accession>
<dbReference type="PANTHER" id="PTHR12526">
    <property type="entry name" value="GLYCOSYLTRANSFERASE"/>
    <property type="match status" value="1"/>
</dbReference>
<organism evidence="3 4">
    <name type="scientific">Blautia obeum</name>
    <dbReference type="NCBI Taxonomy" id="40520"/>
    <lineage>
        <taxon>Bacteria</taxon>
        <taxon>Bacillati</taxon>
        <taxon>Bacillota</taxon>
        <taxon>Clostridia</taxon>
        <taxon>Lachnospirales</taxon>
        <taxon>Lachnospiraceae</taxon>
        <taxon>Blautia</taxon>
    </lineage>
</organism>
<dbReference type="Gene3D" id="3.40.50.2000">
    <property type="entry name" value="Glycogen Phosphorylase B"/>
    <property type="match status" value="2"/>
</dbReference>
<dbReference type="RefSeq" id="WP_055065612.1">
    <property type="nucleotide sequence ID" value="NZ_CYZD01000002.1"/>
</dbReference>
<dbReference type="Pfam" id="PF13439">
    <property type="entry name" value="Glyco_transf_4"/>
    <property type="match status" value="1"/>
</dbReference>
<dbReference type="InterPro" id="IPR028098">
    <property type="entry name" value="Glyco_trans_4-like_N"/>
</dbReference>
<dbReference type="InterPro" id="IPR001296">
    <property type="entry name" value="Glyco_trans_1"/>
</dbReference>
<dbReference type="Pfam" id="PF00534">
    <property type="entry name" value="Glycos_transf_1"/>
    <property type="match status" value="1"/>
</dbReference>
<feature type="domain" description="Glycosyl transferase family 1" evidence="1">
    <location>
        <begin position="173"/>
        <end position="326"/>
    </location>
</feature>
<dbReference type="PANTHER" id="PTHR12526:SF630">
    <property type="entry name" value="GLYCOSYLTRANSFERASE"/>
    <property type="match status" value="1"/>
</dbReference>